<dbReference type="Gene3D" id="3.30.2350.10">
    <property type="entry name" value="Pseudouridine synthase"/>
    <property type="match status" value="1"/>
</dbReference>
<dbReference type="CDD" id="cd02869">
    <property type="entry name" value="PseudoU_synth_RluA_like"/>
    <property type="match status" value="1"/>
</dbReference>
<feature type="active site" evidence="4">
    <location>
        <position position="144"/>
    </location>
</feature>
<dbReference type="Gene3D" id="3.10.290.10">
    <property type="entry name" value="RNA-binding S4 domain"/>
    <property type="match status" value="1"/>
</dbReference>
<proteinExistence type="inferred from homology"/>
<dbReference type="PROSITE" id="PS01129">
    <property type="entry name" value="PSI_RLU"/>
    <property type="match status" value="1"/>
</dbReference>
<dbReference type="EMBL" id="JAJEQM010000003">
    <property type="protein sequence ID" value="MCC2209764.1"/>
    <property type="molecule type" value="Genomic_DNA"/>
</dbReference>
<dbReference type="Pfam" id="PF01479">
    <property type="entry name" value="S4"/>
    <property type="match status" value="1"/>
</dbReference>
<dbReference type="GO" id="GO:0003723">
    <property type="term" value="F:RNA binding"/>
    <property type="evidence" value="ECO:0007669"/>
    <property type="project" value="UniProtKB-KW"/>
</dbReference>
<feature type="domain" description="RNA-binding S4" evidence="7">
    <location>
        <begin position="13"/>
        <end position="81"/>
    </location>
</feature>
<comment type="caution">
    <text evidence="8">The sequence shown here is derived from an EMBL/GenBank/DDBJ whole genome shotgun (WGS) entry which is preliminary data.</text>
</comment>
<evidence type="ECO:0000256" key="3">
    <source>
        <dbReference type="ARBA" id="ARBA00023235"/>
    </source>
</evidence>
<evidence type="ECO:0000313" key="8">
    <source>
        <dbReference type="EMBL" id="MCC2209764.1"/>
    </source>
</evidence>
<dbReference type="Pfam" id="PF00849">
    <property type="entry name" value="PseudoU_synth_2"/>
    <property type="match status" value="1"/>
</dbReference>
<dbReference type="Proteomes" id="UP001198242">
    <property type="component" value="Unassembled WGS sequence"/>
</dbReference>
<dbReference type="SUPFAM" id="SSF55174">
    <property type="entry name" value="Alpha-L RNA-binding motif"/>
    <property type="match status" value="1"/>
</dbReference>
<dbReference type="GO" id="GO:0000455">
    <property type="term" value="P:enzyme-directed rRNA pseudouridine synthesis"/>
    <property type="evidence" value="ECO:0007669"/>
    <property type="project" value="UniProtKB-ARBA"/>
</dbReference>
<keyword evidence="9" id="KW-1185">Reference proteome</keyword>
<comment type="similarity">
    <text evidence="2 6">Belongs to the pseudouridine synthase RluA family.</text>
</comment>
<comment type="function">
    <text evidence="6">Responsible for synthesis of pseudouridine from uracil.</text>
</comment>
<dbReference type="AlphaFoldDB" id="A0AAE3DXD7"/>
<dbReference type="InterPro" id="IPR036986">
    <property type="entry name" value="S4_RNA-bd_sf"/>
</dbReference>
<dbReference type="PANTHER" id="PTHR21600:SF83">
    <property type="entry name" value="PSEUDOURIDYLATE SYNTHASE RPUSD4, MITOCHONDRIAL"/>
    <property type="match status" value="1"/>
</dbReference>
<sequence length="308" mass="35239">MREITINQNDAGQRLDKFLTKYLVNMPQSMLYKSLRKNCVRVNGKHIKDGKYMLQNGDVLKLFFKDEFYESKSSFKAGNSDIDVVYEDENIILINKESGVVVHSDDKGTKDTLLERMQSYLYKKGEYNPENEHSFSPSFCNRLDRNTSGIIIGAKNAAALRIINEKIRSREIKKIYLCIVEGHLKKSGHLTAYLTRGDKKVTVSDYNEENSKKIGTKYNVIAEKKDTSLVEVELETGRTHQIRAQFSHIGNPLYGDTKYGSQHSGGMKLASYKLVFDFKTDAGILNYLNHKEFQISVDFAKTFAQQKL</sequence>
<evidence type="ECO:0000256" key="5">
    <source>
        <dbReference type="PROSITE-ProRule" id="PRU00182"/>
    </source>
</evidence>
<evidence type="ECO:0000256" key="2">
    <source>
        <dbReference type="ARBA" id="ARBA00010876"/>
    </source>
</evidence>
<evidence type="ECO:0000256" key="4">
    <source>
        <dbReference type="PIRSR" id="PIRSR606225-1"/>
    </source>
</evidence>
<keyword evidence="5" id="KW-0694">RNA-binding</keyword>
<dbReference type="InterPro" id="IPR006145">
    <property type="entry name" value="PsdUridine_synth_RsuA/RluA"/>
</dbReference>
<keyword evidence="3 6" id="KW-0413">Isomerase</keyword>
<dbReference type="SUPFAM" id="SSF55120">
    <property type="entry name" value="Pseudouridine synthase"/>
    <property type="match status" value="1"/>
</dbReference>
<gene>
    <name evidence="8" type="ORF">LKE05_03005</name>
</gene>
<evidence type="ECO:0000259" key="7">
    <source>
        <dbReference type="SMART" id="SM00363"/>
    </source>
</evidence>
<dbReference type="CDD" id="cd00165">
    <property type="entry name" value="S4"/>
    <property type="match status" value="1"/>
</dbReference>
<dbReference type="PANTHER" id="PTHR21600">
    <property type="entry name" value="MITOCHONDRIAL RNA PSEUDOURIDINE SYNTHASE"/>
    <property type="match status" value="1"/>
</dbReference>
<dbReference type="NCBIfam" id="TIGR00005">
    <property type="entry name" value="rluA_subfam"/>
    <property type="match status" value="1"/>
</dbReference>
<protein>
    <recommendedName>
        <fullName evidence="6">Pseudouridine synthase</fullName>
        <ecNumber evidence="6">5.4.99.-</ecNumber>
    </recommendedName>
</protein>
<evidence type="ECO:0000256" key="1">
    <source>
        <dbReference type="ARBA" id="ARBA00000073"/>
    </source>
</evidence>
<dbReference type="InterPro" id="IPR050188">
    <property type="entry name" value="RluA_PseudoU_synthase"/>
</dbReference>
<dbReference type="RefSeq" id="WP_308455884.1">
    <property type="nucleotide sequence ID" value="NZ_JAJEQM010000003.1"/>
</dbReference>
<dbReference type="EC" id="5.4.99.-" evidence="6"/>
<name>A0AAE3DXD7_9FIRM</name>
<comment type="catalytic activity">
    <reaction evidence="1 6">
        <text>a uridine in RNA = a pseudouridine in RNA</text>
        <dbReference type="Rhea" id="RHEA:48348"/>
        <dbReference type="Rhea" id="RHEA-COMP:12068"/>
        <dbReference type="Rhea" id="RHEA-COMP:12069"/>
        <dbReference type="ChEBI" id="CHEBI:65314"/>
        <dbReference type="ChEBI" id="CHEBI:65315"/>
    </reaction>
</comment>
<evidence type="ECO:0000313" key="9">
    <source>
        <dbReference type="Proteomes" id="UP001198242"/>
    </source>
</evidence>
<accession>A0AAE3DXD7</accession>
<dbReference type="InterPro" id="IPR020103">
    <property type="entry name" value="PsdUridine_synth_cat_dom_sf"/>
</dbReference>
<dbReference type="SMART" id="SM00363">
    <property type="entry name" value="S4"/>
    <property type="match status" value="1"/>
</dbReference>
<dbReference type="PROSITE" id="PS50889">
    <property type="entry name" value="S4"/>
    <property type="match status" value="1"/>
</dbReference>
<organism evidence="8 9">
    <name type="scientific">Hominilimicola fabiformis</name>
    <dbReference type="NCBI Taxonomy" id="2885356"/>
    <lineage>
        <taxon>Bacteria</taxon>
        <taxon>Bacillati</taxon>
        <taxon>Bacillota</taxon>
        <taxon>Clostridia</taxon>
        <taxon>Eubacteriales</taxon>
        <taxon>Oscillospiraceae</taxon>
        <taxon>Hominilimicola</taxon>
    </lineage>
</organism>
<dbReference type="InterPro" id="IPR006224">
    <property type="entry name" value="PsdUridine_synth_RluA-like_CS"/>
</dbReference>
<reference evidence="8 9" key="1">
    <citation type="submission" date="2021-10" db="EMBL/GenBank/DDBJ databases">
        <title>Anaerobic single-cell dispensing facilitates the cultivation of human gut bacteria.</title>
        <authorList>
            <person name="Afrizal A."/>
        </authorList>
    </citation>
    <scope>NUCLEOTIDE SEQUENCE [LARGE SCALE GENOMIC DNA]</scope>
    <source>
        <strain evidence="8 9">CLA-AA-H232</strain>
    </source>
</reference>
<dbReference type="GO" id="GO:0120159">
    <property type="term" value="F:rRNA pseudouridine synthase activity"/>
    <property type="evidence" value="ECO:0007669"/>
    <property type="project" value="UniProtKB-ARBA"/>
</dbReference>
<evidence type="ECO:0000256" key="6">
    <source>
        <dbReference type="RuleBase" id="RU362028"/>
    </source>
</evidence>
<dbReference type="InterPro" id="IPR002942">
    <property type="entry name" value="S4_RNA-bd"/>
</dbReference>
<dbReference type="InterPro" id="IPR006225">
    <property type="entry name" value="PsdUridine_synth_RluC/D"/>
</dbReference>